<dbReference type="AlphaFoldDB" id="A0A0E9RIB4"/>
<reference evidence="1" key="2">
    <citation type="journal article" date="2015" name="Fish Shellfish Immunol.">
        <title>Early steps in the European eel (Anguilla anguilla)-Vibrio vulnificus interaction in the gills: Role of the RtxA13 toxin.</title>
        <authorList>
            <person name="Callol A."/>
            <person name="Pajuelo D."/>
            <person name="Ebbesson L."/>
            <person name="Teles M."/>
            <person name="MacKenzie S."/>
            <person name="Amaro C."/>
        </authorList>
    </citation>
    <scope>NUCLEOTIDE SEQUENCE</scope>
</reference>
<sequence>MGSVIPQTESLMSLFSCFYRDGIHSAKLSLALHHFTDGW</sequence>
<protein>
    <submittedName>
        <fullName evidence="1">Uncharacterized protein</fullName>
    </submittedName>
</protein>
<reference evidence="1" key="1">
    <citation type="submission" date="2014-11" db="EMBL/GenBank/DDBJ databases">
        <authorList>
            <person name="Amaro Gonzalez C."/>
        </authorList>
    </citation>
    <scope>NUCLEOTIDE SEQUENCE</scope>
</reference>
<accession>A0A0E9RIB4</accession>
<name>A0A0E9RIB4_ANGAN</name>
<dbReference type="EMBL" id="GBXM01073488">
    <property type="protein sequence ID" value="JAH35089.1"/>
    <property type="molecule type" value="Transcribed_RNA"/>
</dbReference>
<proteinExistence type="predicted"/>
<dbReference type="EMBL" id="GBXM01079758">
    <property type="protein sequence ID" value="JAH28819.1"/>
    <property type="molecule type" value="Transcribed_RNA"/>
</dbReference>
<organism evidence="1">
    <name type="scientific">Anguilla anguilla</name>
    <name type="common">European freshwater eel</name>
    <name type="synonym">Muraena anguilla</name>
    <dbReference type="NCBI Taxonomy" id="7936"/>
    <lineage>
        <taxon>Eukaryota</taxon>
        <taxon>Metazoa</taxon>
        <taxon>Chordata</taxon>
        <taxon>Craniata</taxon>
        <taxon>Vertebrata</taxon>
        <taxon>Euteleostomi</taxon>
        <taxon>Actinopterygii</taxon>
        <taxon>Neopterygii</taxon>
        <taxon>Teleostei</taxon>
        <taxon>Anguilliformes</taxon>
        <taxon>Anguillidae</taxon>
        <taxon>Anguilla</taxon>
    </lineage>
</organism>
<evidence type="ECO:0000313" key="1">
    <source>
        <dbReference type="EMBL" id="JAH28819.1"/>
    </source>
</evidence>